<dbReference type="PIRSF" id="PIRSF028438">
    <property type="entry name" value="UCP028438"/>
    <property type="match status" value="1"/>
</dbReference>
<dbReference type="Proteomes" id="UP000603912">
    <property type="component" value="Unassembled WGS sequence"/>
</dbReference>
<evidence type="ECO:0000313" key="2">
    <source>
        <dbReference type="Proteomes" id="UP000603912"/>
    </source>
</evidence>
<dbReference type="AlphaFoldDB" id="A0A917I655"/>
<reference evidence="1" key="1">
    <citation type="journal article" date="2014" name="Int. J. Syst. Evol. Microbiol.">
        <title>Complete genome sequence of Corynebacterium casei LMG S-19264T (=DSM 44701T), isolated from a smear-ripened cheese.</title>
        <authorList>
            <consortium name="US DOE Joint Genome Institute (JGI-PGF)"/>
            <person name="Walter F."/>
            <person name="Albersmeier A."/>
            <person name="Kalinowski J."/>
            <person name="Ruckert C."/>
        </authorList>
    </citation>
    <scope>NUCLEOTIDE SEQUENCE</scope>
    <source>
        <strain evidence="1">CGMCC 1.12214</strain>
    </source>
</reference>
<reference evidence="1" key="2">
    <citation type="submission" date="2020-09" db="EMBL/GenBank/DDBJ databases">
        <authorList>
            <person name="Sun Q."/>
            <person name="Zhou Y."/>
        </authorList>
    </citation>
    <scope>NUCLEOTIDE SEQUENCE</scope>
    <source>
        <strain evidence="1">CGMCC 1.12214</strain>
    </source>
</reference>
<keyword evidence="2" id="KW-1185">Reference proteome</keyword>
<gene>
    <name evidence="1" type="ORF">GCM10007036_14570</name>
</gene>
<accession>A0A917I655</accession>
<sequence length="246" mass="26189">MATGDQPDIVSRLKALLPPTWFTASPIPIVEGLLSGAASMLAGVYAQISFARLQTRISTATGGFLDLIALDYFGWRVMRKTNQSDDSFRARILEELLRPRVTRSSLVAMLTDLTGRAPTVFEPALPADTGGYNLPCMGYSLAGRYGSLQLPCQSFVTVLRPASSGIPSVGGYGAPLGGYARASALEYGQLSQIVGSVTDQDIYDAIESVKPAGTIVWTKIQNSPDAPLVLGPRLDLDFVLDTSALS</sequence>
<protein>
    <submittedName>
        <fullName evidence="1">Uncharacterized protein</fullName>
    </submittedName>
</protein>
<comment type="caution">
    <text evidence="1">The sequence shown here is derived from an EMBL/GenBank/DDBJ whole genome shotgun (WGS) entry which is preliminary data.</text>
</comment>
<dbReference type="InterPro" id="IPR016884">
    <property type="entry name" value="UCP028438"/>
</dbReference>
<name>A0A917I655_9HYPH</name>
<dbReference type="RefSeq" id="WP_188516991.1">
    <property type="nucleotide sequence ID" value="NZ_BMES01000001.1"/>
</dbReference>
<dbReference type="EMBL" id="BMES01000001">
    <property type="protein sequence ID" value="GGH14928.1"/>
    <property type="molecule type" value="Genomic_DNA"/>
</dbReference>
<proteinExistence type="predicted"/>
<organism evidence="1 2">
    <name type="scientific">Alsobacter metallidurans</name>
    <dbReference type="NCBI Taxonomy" id="340221"/>
    <lineage>
        <taxon>Bacteria</taxon>
        <taxon>Pseudomonadati</taxon>
        <taxon>Pseudomonadota</taxon>
        <taxon>Alphaproteobacteria</taxon>
        <taxon>Hyphomicrobiales</taxon>
        <taxon>Alsobacteraceae</taxon>
        <taxon>Alsobacter</taxon>
    </lineage>
</organism>
<evidence type="ECO:0000313" key="1">
    <source>
        <dbReference type="EMBL" id="GGH14928.1"/>
    </source>
</evidence>